<proteinExistence type="predicted"/>
<name>A0AAP0G4P0_9ASPA</name>
<dbReference type="AlphaFoldDB" id="A0AAP0G4P0"/>
<dbReference type="Proteomes" id="UP001418222">
    <property type="component" value="Unassembled WGS sequence"/>
</dbReference>
<dbReference type="EMBL" id="JBBWWQ010000010">
    <property type="protein sequence ID" value="KAK8936869.1"/>
    <property type="molecule type" value="Genomic_DNA"/>
</dbReference>
<reference evidence="1 2" key="1">
    <citation type="journal article" date="2022" name="Nat. Plants">
        <title>Genomes of leafy and leafless Platanthera orchids illuminate the evolution of mycoheterotrophy.</title>
        <authorList>
            <person name="Li M.H."/>
            <person name="Liu K.W."/>
            <person name="Li Z."/>
            <person name="Lu H.C."/>
            <person name="Ye Q.L."/>
            <person name="Zhang D."/>
            <person name="Wang J.Y."/>
            <person name="Li Y.F."/>
            <person name="Zhong Z.M."/>
            <person name="Liu X."/>
            <person name="Yu X."/>
            <person name="Liu D.K."/>
            <person name="Tu X.D."/>
            <person name="Liu B."/>
            <person name="Hao Y."/>
            <person name="Liao X.Y."/>
            <person name="Jiang Y.T."/>
            <person name="Sun W.H."/>
            <person name="Chen J."/>
            <person name="Chen Y.Q."/>
            <person name="Ai Y."/>
            <person name="Zhai J.W."/>
            <person name="Wu S.S."/>
            <person name="Zhou Z."/>
            <person name="Hsiao Y.Y."/>
            <person name="Wu W.L."/>
            <person name="Chen Y.Y."/>
            <person name="Lin Y.F."/>
            <person name="Hsu J.L."/>
            <person name="Li C.Y."/>
            <person name="Wang Z.W."/>
            <person name="Zhao X."/>
            <person name="Zhong W.Y."/>
            <person name="Ma X.K."/>
            <person name="Ma L."/>
            <person name="Huang J."/>
            <person name="Chen G.Z."/>
            <person name="Huang M.Z."/>
            <person name="Huang L."/>
            <person name="Peng D.H."/>
            <person name="Luo Y.B."/>
            <person name="Zou S.Q."/>
            <person name="Chen S.P."/>
            <person name="Lan S."/>
            <person name="Tsai W.C."/>
            <person name="Van de Peer Y."/>
            <person name="Liu Z.J."/>
        </authorList>
    </citation>
    <scope>NUCLEOTIDE SEQUENCE [LARGE SCALE GENOMIC DNA]</scope>
    <source>
        <strain evidence="1">Lor287</strain>
    </source>
</reference>
<protein>
    <submittedName>
        <fullName evidence="1">Uncharacterized protein</fullName>
    </submittedName>
</protein>
<accession>A0AAP0G4P0</accession>
<keyword evidence="2" id="KW-1185">Reference proteome</keyword>
<organism evidence="1 2">
    <name type="scientific">Platanthera zijinensis</name>
    <dbReference type="NCBI Taxonomy" id="2320716"/>
    <lineage>
        <taxon>Eukaryota</taxon>
        <taxon>Viridiplantae</taxon>
        <taxon>Streptophyta</taxon>
        <taxon>Embryophyta</taxon>
        <taxon>Tracheophyta</taxon>
        <taxon>Spermatophyta</taxon>
        <taxon>Magnoliopsida</taxon>
        <taxon>Liliopsida</taxon>
        <taxon>Asparagales</taxon>
        <taxon>Orchidaceae</taxon>
        <taxon>Orchidoideae</taxon>
        <taxon>Orchideae</taxon>
        <taxon>Orchidinae</taxon>
        <taxon>Platanthera</taxon>
    </lineage>
</organism>
<sequence>MPSSIQLRPQINLRECAHRRRNIVTTRLNRDIFISINIDARVLTPSKSTSAAAASLAKRFASRTLQWSPPPAPFGTVAAAMNKGIKLSFANAHLRNFICFYVQTDEIF</sequence>
<evidence type="ECO:0000313" key="2">
    <source>
        <dbReference type="Proteomes" id="UP001418222"/>
    </source>
</evidence>
<comment type="caution">
    <text evidence="1">The sequence shown here is derived from an EMBL/GenBank/DDBJ whole genome shotgun (WGS) entry which is preliminary data.</text>
</comment>
<evidence type="ECO:0000313" key="1">
    <source>
        <dbReference type="EMBL" id="KAK8936869.1"/>
    </source>
</evidence>
<gene>
    <name evidence="1" type="ORF">KSP39_PZI012315</name>
</gene>